<dbReference type="InterPro" id="IPR038765">
    <property type="entry name" value="Papain-like_cys_pep_sf"/>
</dbReference>
<proteinExistence type="predicted"/>
<keyword evidence="3" id="KW-1185">Reference proteome</keyword>
<reference evidence="3" key="1">
    <citation type="journal article" date="2019" name="Int. J. Syst. Evol. Microbiol.">
        <title>The Global Catalogue of Microorganisms (GCM) 10K type strain sequencing project: providing services to taxonomists for standard genome sequencing and annotation.</title>
        <authorList>
            <consortium name="The Broad Institute Genomics Platform"/>
            <consortium name="The Broad Institute Genome Sequencing Center for Infectious Disease"/>
            <person name="Wu L."/>
            <person name="Ma J."/>
        </authorList>
    </citation>
    <scope>NUCLEOTIDE SEQUENCE [LARGE SCALE GENOMIC DNA]</scope>
    <source>
        <strain evidence="3">CCUG 61696</strain>
    </source>
</reference>
<evidence type="ECO:0000313" key="3">
    <source>
        <dbReference type="Proteomes" id="UP001597171"/>
    </source>
</evidence>
<gene>
    <name evidence="2" type="ORF">ACFQ4O_04840</name>
</gene>
<dbReference type="SMART" id="SM00460">
    <property type="entry name" value="TGc"/>
    <property type="match status" value="1"/>
</dbReference>
<dbReference type="RefSeq" id="WP_378774522.1">
    <property type="nucleotide sequence ID" value="NZ_JBHTMX010000021.1"/>
</dbReference>
<protein>
    <submittedName>
        <fullName evidence="2">Transglutaminase N-terminal domain-containing protein</fullName>
    </submittedName>
</protein>
<evidence type="ECO:0000313" key="2">
    <source>
        <dbReference type="EMBL" id="MFD1331319.1"/>
    </source>
</evidence>
<dbReference type="SUPFAM" id="SSF54001">
    <property type="entry name" value="Cysteine proteinases"/>
    <property type="match status" value="1"/>
</dbReference>
<dbReference type="Proteomes" id="UP001597171">
    <property type="component" value="Unassembled WGS sequence"/>
</dbReference>
<name>A0ABW3Z4W7_9HYPH</name>
<evidence type="ECO:0000259" key="1">
    <source>
        <dbReference type="SMART" id="SM00460"/>
    </source>
</evidence>
<dbReference type="InterPro" id="IPR002931">
    <property type="entry name" value="Transglutaminase-like"/>
</dbReference>
<comment type="caution">
    <text evidence="2">The sequence shown here is derived from an EMBL/GenBank/DDBJ whole genome shotgun (WGS) entry which is preliminary data.</text>
</comment>
<dbReference type="Pfam" id="PF01841">
    <property type="entry name" value="Transglut_core"/>
    <property type="match status" value="1"/>
</dbReference>
<dbReference type="PANTHER" id="PTHR33490:SF6">
    <property type="entry name" value="SLL1049 PROTEIN"/>
    <property type="match status" value="1"/>
</dbReference>
<accession>A0ABW3Z4W7</accession>
<dbReference type="Gene3D" id="3.10.620.30">
    <property type="match status" value="1"/>
</dbReference>
<organism evidence="2 3">
    <name type="scientific">Methylopila musalis</name>
    <dbReference type="NCBI Taxonomy" id="1134781"/>
    <lineage>
        <taxon>Bacteria</taxon>
        <taxon>Pseudomonadati</taxon>
        <taxon>Pseudomonadota</taxon>
        <taxon>Alphaproteobacteria</taxon>
        <taxon>Hyphomicrobiales</taxon>
        <taxon>Methylopilaceae</taxon>
        <taxon>Methylopila</taxon>
    </lineage>
</organism>
<dbReference type="PANTHER" id="PTHR33490">
    <property type="entry name" value="BLR5614 PROTEIN-RELATED"/>
    <property type="match status" value="1"/>
</dbReference>
<dbReference type="InterPro" id="IPR013589">
    <property type="entry name" value="Bac_transglu_N"/>
</dbReference>
<dbReference type="EMBL" id="JBHTMX010000021">
    <property type="protein sequence ID" value="MFD1331319.1"/>
    <property type="molecule type" value="Genomic_DNA"/>
</dbReference>
<feature type="domain" description="Transglutaminase-like" evidence="1">
    <location>
        <begin position="160"/>
        <end position="225"/>
    </location>
</feature>
<sequence>MRLKIRHETVYRYEAPAGSVTQTLRMTPRNFEGQHVIRWRLDVDHDCRLRSSQDAFGNVTHVFVVDGPVDELSVLVEGEVETQDVAGVVRSAVERFPPALYLRETDLTAADRDIATFAEQVREETGDEPLALLHGLLEAIHSEIAFDPTPSESDVVAAETFRRKRGLCQDLTHVFLVAARHLGTPARYVSGYIHDVDPATAHDAGHAWAEAHVPGLGWVAFDPSHKLCPTDAYVRVAVGLDYYGAAPFRVASHGGLGESFTVKVAVEDVAAARGFSRK</sequence>
<dbReference type="Pfam" id="PF08379">
    <property type="entry name" value="Bact_transglu_N"/>
    <property type="match status" value="1"/>
</dbReference>